<dbReference type="GO" id="GO:0006508">
    <property type="term" value="P:proteolysis"/>
    <property type="evidence" value="ECO:0007669"/>
    <property type="project" value="UniProtKB-KW"/>
</dbReference>
<keyword evidence="4" id="KW-0720">Serine protease</keyword>
<evidence type="ECO:0000256" key="4">
    <source>
        <dbReference type="ARBA" id="ARBA00022825"/>
    </source>
</evidence>
<evidence type="ECO:0000313" key="5">
    <source>
        <dbReference type="EMBL" id="PIZ93134.1"/>
    </source>
</evidence>
<dbReference type="InterPro" id="IPR029062">
    <property type="entry name" value="Class_I_gatase-like"/>
</dbReference>
<comment type="caution">
    <text evidence="5">The sequence shown here is derived from an EMBL/GenBank/DDBJ whole genome shotgun (WGS) entry which is preliminary data.</text>
</comment>
<dbReference type="SUPFAM" id="SSF52317">
    <property type="entry name" value="Class I glutamine amidotransferase-like"/>
    <property type="match status" value="1"/>
</dbReference>
<evidence type="ECO:0000256" key="1">
    <source>
        <dbReference type="ARBA" id="ARBA00006534"/>
    </source>
</evidence>
<dbReference type="GO" id="GO:0008236">
    <property type="term" value="F:serine-type peptidase activity"/>
    <property type="evidence" value="ECO:0007669"/>
    <property type="project" value="UniProtKB-KW"/>
</dbReference>
<gene>
    <name evidence="5" type="ORF">COX82_03290</name>
</gene>
<evidence type="ECO:0000313" key="6">
    <source>
        <dbReference type="Proteomes" id="UP000228750"/>
    </source>
</evidence>
<proteinExistence type="inferred from homology"/>
<keyword evidence="2" id="KW-0645">Protease</keyword>
<sequence>MKLLLTSSGFTNKTIVNAFRELLGKPFSETELVFIPTAANVESGDKGWLIDDMNNAKKLGLKSIDVVDISALPKEIWESRIEKADVIMVSGGNSYHLVYWMNKSGFIDVLNEWLKTKVYVGISAGSMVMSKDLSLATAQKIYHEDLNQIDIEKGLGFVDFITRPHLNSEWFPSAREDVLKQQAKKIPGPIYAIDDNSAIQVVDGEIELISEGKWLKFN</sequence>
<name>A0A2M7V3P4_9BACT</name>
<accession>A0A2M7V3P4</accession>
<dbReference type="Gene3D" id="3.40.50.880">
    <property type="match status" value="1"/>
</dbReference>
<dbReference type="InterPro" id="IPR005320">
    <property type="entry name" value="Peptidase_S51"/>
</dbReference>
<evidence type="ECO:0000256" key="3">
    <source>
        <dbReference type="ARBA" id="ARBA00022801"/>
    </source>
</evidence>
<reference evidence="6" key="1">
    <citation type="submission" date="2017-09" db="EMBL/GenBank/DDBJ databases">
        <title>Depth-based differentiation of microbial function through sediment-hosted aquifers and enrichment of novel symbionts in the deep terrestrial subsurface.</title>
        <authorList>
            <person name="Probst A.J."/>
            <person name="Ladd B."/>
            <person name="Jarett J.K."/>
            <person name="Geller-Mcgrath D.E."/>
            <person name="Sieber C.M.K."/>
            <person name="Emerson J.B."/>
            <person name="Anantharaman K."/>
            <person name="Thomas B.C."/>
            <person name="Malmstrom R."/>
            <person name="Stieglmeier M."/>
            <person name="Klingl A."/>
            <person name="Woyke T."/>
            <person name="Ryan C.M."/>
            <person name="Banfield J.F."/>
        </authorList>
    </citation>
    <scope>NUCLEOTIDE SEQUENCE [LARGE SCALE GENOMIC DNA]</scope>
</reference>
<dbReference type="AlphaFoldDB" id="A0A2M7V3P4"/>
<evidence type="ECO:0000256" key="2">
    <source>
        <dbReference type="ARBA" id="ARBA00022670"/>
    </source>
</evidence>
<dbReference type="Proteomes" id="UP000228750">
    <property type="component" value="Unassembled WGS sequence"/>
</dbReference>
<dbReference type="Pfam" id="PF03575">
    <property type="entry name" value="Peptidase_S51"/>
    <property type="match status" value="1"/>
</dbReference>
<keyword evidence="3" id="KW-0378">Hydrolase</keyword>
<dbReference type="EMBL" id="PFPJ01000056">
    <property type="protein sequence ID" value="PIZ93134.1"/>
    <property type="molecule type" value="Genomic_DNA"/>
</dbReference>
<dbReference type="PANTHER" id="PTHR20842:SF0">
    <property type="entry name" value="ALPHA-ASPARTYL DIPEPTIDASE"/>
    <property type="match status" value="1"/>
</dbReference>
<protein>
    <submittedName>
        <fullName evidence="5">Peptidase E</fullName>
    </submittedName>
</protein>
<comment type="similarity">
    <text evidence="1">Belongs to the peptidase S51 family.</text>
</comment>
<dbReference type="PANTHER" id="PTHR20842">
    <property type="entry name" value="PROTEASE S51 ALPHA-ASPARTYL DIPEPTIDASE"/>
    <property type="match status" value="1"/>
</dbReference>
<organism evidence="5 6">
    <name type="scientific">Candidatus Magasanikbacteria bacterium CG_4_10_14_0_2_um_filter_41_10</name>
    <dbReference type="NCBI Taxonomy" id="1974638"/>
    <lineage>
        <taxon>Bacteria</taxon>
        <taxon>Candidatus Magasanikiibacteriota</taxon>
    </lineage>
</organism>